<dbReference type="Proteomes" id="UP000440096">
    <property type="component" value="Unassembled WGS sequence"/>
</dbReference>
<dbReference type="Pfam" id="PF13011">
    <property type="entry name" value="LZ_Tnp_IS481"/>
    <property type="match status" value="1"/>
</dbReference>
<dbReference type="InterPro" id="IPR024967">
    <property type="entry name" value="DNA-bd_IS481-type"/>
</dbReference>
<dbReference type="SUPFAM" id="SSF46689">
    <property type="entry name" value="Homeodomain-like"/>
    <property type="match status" value="1"/>
</dbReference>
<sequence length="52" mass="6010">MVSARTARKWADRYLAEGPAGMADRSSRPHHSPAKTSPGMVRRVVRLRWRHR</sequence>
<feature type="domain" description="DNA-binding" evidence="2">
    <location>
        <begin position="2"/>
        <end position="46"/>
    </location>
</feature>
<protein>
    <recommendedName>
        <fullName evidence="2">DNA-binding domain-containing protein</fullName>
    </recommendedName>
</protein>
<evidence type="ECO:0000313" key="4">
    <source>
        <dbReference type="Proteomes" id="UP000440096"/>
    </source>
</evidence>
<feature type="region of interest" description="Disordered" evidence="1">
    <location>
        <begin position="18"/>
        <end position="44"/>
    </location>
</feature>
<dbReference type="EMBL" id="WMBA01000100">
    <property type="protein sequence ID" value="MTD59353.1"/>
    <property type="molecule type" value="Genomic_DNA"/>
</dbReference>
<accession>A0A6N7ZC67</accession>
<name>A0A6N7ZC67_9PSEU</name>
<gene>
    <name evidence="3" type="ORF">GKO32_36030</name>
</gene>
<keyword evidence="4" id="KW-1185">Reference proteome</keyword>
<comment type="caution">
    <text evidence="3">The sequence shown here is derived from an EMBL/GenBank/DDBJ whole genome shotgun (WGS) entry which is preliminary data.</text>
</comment>
<evidence type="ECO:0000313" key="3">
    <source>
        <dbReference type="EMBL" id="MTD59353.1"/>
    </source>
</evidence>
<proteinExistence type="predicted"/>
<dbReference type="InterPro" id="IPR009057">
    <property type="entry name" value="Homeodomain-like_sf"/>
</dbReference>
<evidence type="ECO:0000259" key="2">
    <source>
        <dbReference type="Pfam" id="PF13011"/>
    </source>
</evidence>
<dbReference type="AlphaFoldDB" id="A0A6N7ZC67"/>
<evidence type="ECO:0000256" key="1">
    <source>
        <dbReference type="SAM" id="MobiDB-lite"/>
    </source>
</evidence>
<organism evidence="3 4">
    <name type="scientific">Amycolatopsis pithecellobii</name>
    <dbReference type="NCBI Taxonomy" id="664692"/>
    <lineage>
        <taxon>Bacteria</taxon>
        <taxon>Bacillati</taxon>
        <taxon>Actinomycetota</taxon>
        <taxon>Actinomycetes</taxon>
        <taxon>Pseudonocardiales</taxon>
        <taxon>Pseudonocardiaceae</taxon>
        <taxon>Amycolatopsis</taxon>
    </lineage>
</organism>
<reference evidence="3 4" key="1">
    <citation type="submission" date="2019-11" db="EMBL/GenBank/DDBJ databases">
        <title>Draft genome of Amycolatopsis RM579.</title>
        <authorList>
            <person name="Duangmal K."/>
            <person name="Mingma R."/>
        </authorList>
    </citation>
    <scope>NUCLEOTIDE SEQUENCE [LARGE SCALE GENOMIC DNA]</scope>
    <source>
        <strain evidence="3 4">RM579</strain>
    </source>
</reference>